<dbReference type="EMBL" id="DRZX01000015">
    <property type="protein sequence ID" value="HHS48307.1"/>
    <property type="molecule type" value="Genomic_DNA"/>
</dbReference>
<evidence type="ECO:0000313" key="1">
    <source>
        <dbReference type="EMBL" id="HHS48307.1"/>
    </source>
</evidence>
<protein>
    <submittedName>
        <fullName evidence="1">Uncharacterized protein</fullName>
    </submittedName>
</protein>
<reference evidence="1" key="1">
    <citation type="journal article" date="2020" name="mSystems">
        <title>Genome- and Community-Level Interaction Insights into Carbon Utilization and Element Cycling Functions of Hydrothermarchaeota in Hydrothermal Sediment.</title>
        <authorList>
            <person name="Zhou Z."/>
            <person name="Liu Y."/>
            <person name="Xu W."/>
            <person name="Pan J."/>
            <person name="Luo Z.H."/>
            <person name="Li M."/>
        </authorList>
    </citation>
    <scope>NUCLEOTIDE SEQUENCE [LARGE SCALE GENOMIC DNA]</scope>
    <source>
        <strain evidence="1">SpSt-1135</strain>
    </source>
</reference>
<sequence length="17" mass="1971">MHAKCMLIVKKRNDLNG</sequence>
<gene>
    <name evidence="1" type="ORF">ENM99_00285</name>
</gene>
<organism evidence="1">
    <name type="scientific">Desulfurella acetivorans</name>
    <dbReference type="NCBI Taxonomy" id="33002"/>
    <lineage>
        <taxon>Bacteria</taxon>
        <taxon>Pseudomonadati</taxon>
        <taxon>Campylobacterota</taxon>
        <taxon>Desulfurellia</taxon>
        <taxon>Desulfurellales</taxon>
        <taxon>Desulfurellaceae</taxon>
        <taxon>Desulfurella</taxon>
    </lineage>
</organism>
<comment type="caution">
    <text evidence="1">The sequence shown here is derived from an EMBL/GenBank/DDBJ whole genome shotgun (WGS) entry which is preliminary data.</text>
</comment>
<dbReference type="Proteomes" id="UP000886400">
    <property type="component" value="Unassembled WGS sequence"/>
</dbReference>
<dbReference type="AlphaFoldDB" id="A0A7C6E7F7"/>
<name>A0A7C6E7F7_DESAE</name>
<accession>A0A7C6E7F7</accession>
<proteinExistence type="predicted"/>